<dbReference type="EMBL" id="CM042051">
    <property type="protein sequence ID" value="KAI3728986.1"/>
    <property type="molecule type" value="Genomic_DNA"/>
</dbReference>
<reference evidence="1 2" key="2">
    <citation type="journal article" date="2022" name="Mol. Ecol. Resour.">
        <title>The genomes of chicory, endive, great burdock and yacon provide insights into Asteraceae paleo-polyploidization history and plant inulin production.</title>
        <authorList>
            <person name="Fan W."/>
            <person name="Wang S."/>
            <person name="Wang H."/>
            <person name="Wang A."/>
            <person name="Jiang F."/>
            <person name="Liu H."/>
            <person name="Zhao H."/>
            <person name="Xu D."/>
            <person name="Zhang Y."/>
        </authorList>
    </citation>
    <scope>NUCLEOTIDE SEQUENCE [LARGE SCALE GENOMIC DNA]</scope>
    <source>
        <strain evidence="2">cv. Niubang</strain>
    </source>
</reference>
<evidence type="ECO:0000313" key="2">
    <source>
        <dbReference type="Proteomes" id="UP001055879"/>
    </source>
</evidence>
<comment type="caution">
    <text evidence="1">The sequence shown here is derived from an EMBL/GenBank/DDBJ whole genome shotgun (WGS) entry which is preliminary data.</text>
</comment>
<proteinExistence type="predicted"/>
<evidence type="ECO:0000313" key="1">
    <source>
        <dbReference type="EMBL" id="KAI3728986.1"/>
    </source>
</evidence>
<gene>
    <name evidence="1" type="ORF">L6452_17631</name>
</gene>
<name>A0ACB9C3T1_ARCLA</name>
<dbReference type="Proteomes" id="UP001055879">
    <property type="component" value="Linkage Group LG05"/>
</dbReference>
<keyword evidence="2" id="KW-1185">Reference proteome</keyword>
<reference evidence="2" key="1">
    <citation type="journal article" date="2022" name="Mol. Ecol. Resour.">
        <title>The genomes of chicory, endive, great burdock and yacon provide insights into Asteraceae palaeo-polyploidization history and plant inulin production.</title>
        <authorList>
            <person name="Fan W."/>
            <person name="Wang S."/>
            <person name="Wang H."/>
            <person name="Wang A."/>
            <person name="Jiang F."/>
            <person name="Liu H."/>
            <person name="Zhao H."/>
            <person name="Xu D."/>
            <person name="Zhang Y."/>
        </authorList>
    </citation>
    <scope>NUCLEOTIDE SEQUENCE [LARGE SCALE GENOMIC DNA]</scope>
    <source>
        <strain evidence="2">cv. Niubang</strain>
    </source>
</reference>
<accession>A0ACB9C3T1</accession>
<organism evidence="1 2">
    <name type="scientific">Arctium lappa</name>
    <name type="common">Greater burdock</name>
    <name type="synonym">Lappa major</name>
    <dbReference type="NCBI Taxonomy" id="4217"/>
    <lineage>
        <taxon>Eukaryota</taxon>
        <taxon>Viridiplantae</taxon>
        <taxon>Streptophyta</taxon>
        <taxon>Embryophyta</taxon>
        <taxon>Tracheophyta</taxon>
        <taxon>Spermatophyta</taxon>
        <taxon>Magnoliopsida</taxon>
        <taxon>eudicotyledons</taxon>
        <taxon>Gunneridae</taxon>
        <taxon>Pentapetalae</taxon>
        <taxon>asterids</taxon>
        <taxon>campanulids</taxon>
        <taxon>Asterales</taxon>
        <taxon>Asteraceae</taxon>
        <taxon>Carduoideae</taxon>
        <taxon>Cardueae</taxon>
        <taxon>Arctiinae</taxon>
        <taxon>Arctium</taxon>
    </lineage>
</organism>
<sequence length="89" mass="10444">MLAIESKFKELNPNNVYTFAHTFVTRRHTHTLSLKKYTDFFLSLSHTRKHKHTDDAFSLSVRYFYKPTRYSPLSKIPPPAPFPPFSSNP</sequence>
<protein>
    <submittedName>
        <fullName evidence="1">Uncharacterized protein</fullName>
    </submittedName>
</protein>